<feature type="chain" id="PRO_5012440981" evidence="2">
    <location>
        <begin position="25"/>
        <end position="187"/>
    </location>
</feature>
<evidence type="ECO:0000313" key="3">
    <source>
        <dbReference type="EMBL" id="OUM34739.1"/>
    </source>
</evidence>
<organism evidence="3 4">
    <name type="scientific">Pseudomonas putida</name>
    <name type="common">Arthrobacter siderocapsulatus</name>
    <dbReference type="NCBI Taxonomy" id="303"/>
    <lineage>
        <taxon>Bacteria</taxon>
        <taxon>Pseudomonadati</taxon>
        <taxon>Pseudomonadota</taxon>
        <taxon>Gammaproteobacteria</taxon>
        <taxon>Pseudomonadales</taxon>
        <taxon>Pseudomonadaceae</taxon>
        <taxon>Pseudomonas</taxon>
    </lineage>
</organism>
<feature type="coiled-coil region" evidence="1">
    <location>
        <begin position="57"/>
        <end position="90"/>
    </location>
</feature>
<evidence type="ECO:0000313" key="4">
    <source>
        <dbReference type="Proteomes" id="UP000196082"/>
    </source>
</evidence>
<evidence type="ECO:0000256" key="2">
    <source>
        <dbReference type="SAM" id="SignalP"/>
    </source>
</evidence>
<comment type="caution">
    <text evidence="3">The sequence shown here is derived from an EMBL/GenBank/DDBJ whole genome shotgun (WGS) entry which is preliminary data.</text>
</comment>
<keyword evidence="2" id="KW-0732">Signal</keyword>
<accession>A0A1Y3L9E3</accession>
<reference evidence="3 4" key="1">
    <citation type="submission" date="2017-05" db="EMBL/GenBank/DDBJ databases">
        <title>Whole genome sequence of Pseudomonas putida isolate 1312 commercialized as a biostimulant.</title>
        <authorList>
            <person name="Crovadore J."/>
            <person name="Blanc P."/>
            <person name="Chablais R."/>
            <person name="Cochard B."/>
            <person name="Grizard D."/>
            <person name="Lefort F."/>
        </authorList>
    </citation>
    <scope>NUCLEOTIDE SEQUENCE [LARGE SCALE GENOMIC DNA]</scope>
    <source>
        <strain evidence="3 4">1312</strain>
    </source>
</reference>
<dbReference type="EMBL" id="NFSB01000069">
    <property type="protein sequence ID" value="OUM34739.1"/>
    <property type="molecule type" value="Genomic_DNA"/>
</dbReference>
<name>A0A1Y3L9E3_PSEPU</name>
<keyword evidence="1" id="KW-0175">Coiled coil</keyword>
<evidence type="ECO:0000256" key="1">
    <source>
        <dbReference type="SAM" id="Coils"/>
    </source>
</evidence>
<feature type="signal peptide" evidence="2">
    <location>
        <begin position="1"/>
        <end position="24"/>
    </location>
</feature>
<protein>
    <submittedName>
        <fullName evidence="3">Lysis protein</fullName>
    </submittedName>
</protein>
<dbReference type="RefSeq" id="WP_086975601.1">
    <property type="nucleotide sequence ID" value="NZ_NFSB01000069.1"/>
</dbReference>
<proteinExistence type="predicted"/>
<dbReference type="Proteomes" id="UP000196082">
    <property type="component" value="Unassembled WGS sequence"/>
</dbReference>
<dbReference type="AlphaFoldDB" id="A0A1Y3L9E3"/>
<sequence length="187" mass="20159">MSAWAARLVVIALLLAASAGGARAAWVWQANAYKAQLADQAGDFGKQLAEKDRAHGLEREKAAAAALDQLAEQQEARRALEARLQAQAQTHWKEMEDVQQTQARLRDRLATSDLRLSVLVDVGACAGTGCDDGVREATDTGSVVHGAIRAQLDQAHAQRIVAITDDGDRGLIALQACQSFVRELGYW</sequence>
<gene>
    <name evidence="3" type="ORF">B8W72_09760</name>
</gene>